<feature type="region of interest" description="Disordered" evidence="1">
    <location>
        <begin position="15"/>
        <end position="48"/>
    </location>
</feature>
<dbReference type="Proteomes" id="UP001200034">
    <property type="component" value="Unassembled WGS sequence"/>
</dbReference>
<gene>
    <name evidence="2" type="ORF">KR093_010757</name>
</gene>
<name>A0AAD4JRN2_9MUSC</name>
<dbReference type="EMBL" id="JAJJHW010003889">
    <property type="protein sequence ID" value="KAH8355311.1"/>
    <property type="molecule type" value="Genomic_DNA"/>
</dbReference>
<sequence length="48" mass="5164">YNLLAVYGKPWGPSSNTGPIGGPAWNGGDTTDNIILHSNSRSGSKWRY</sequence>
<evidence type="ECO:0000313" key="3">
    <source>
        <dbReference type="Proteomes" id="UP001200034"/>
    </source>
</evidence>
<accession>A0AAD4JRN2</accession>
<evidence type="ECO:0000256" key="1">
    <source>
        <dbReference type="SAM" id="MobiDB-lite"/>
    </source>
</evidence>
<feature type="compositionally biased region" description="Polar residues" evidence="1">
    <location>
        <begin position="28"/>
        <end position="48"/>
    </location>
</feature>
<protein>
    <submittedName>
        <fullName evidence="2">Uncharacterized protein</fullName>
    </submittedName>
</protein>
<comment type="caution">
    <text evidence="2">The sequence shown here is derived from an EMBL/GenBank/DDBJ whole genome shotgun (WGS) entry which is preliminary data.</text>
</comment>
<evidence type="ECO:0000313" key="2">
    <source>
        <dbReference type="EMBL" id="KAH8355311.1"/>
    </source>
</evidence>
<feature type="non-terminal residue" evidence="2">
    <location>
        <position position="1"/>
    </location>
</feature>
<reference evidence="2" key="1">
    <citation type="journal article" date="2021" name="Mol. Ecol. Resour.">
        <title>Phylogenomic analyses of the genus Drosophila reveals genomic signals of climate adaptation.</title>
        <authorList>
            <person name="Li F."/>
            <person name="Rane R.V."/>
            <person name="Luria V."/>
            <person name="Xiong Z."/>
            <person name="Chen J."/>
            <person name="Li Z."/>
            <person name="Catullo R.A."/>
            <person name="Griffin P.C."/>
            <person name="Schiffer M."/>
            <person name="Pearce S."/>
            <person name="Lee S.F."/>
            <person name="McElroy K."/>
            <person name="Stocker A."/>
            <person name="Shirriffs J."/>
            <person name="Cockerell F."/>
            <person name="Coppin C."/>
            <person name="Sgro C.M."/>
            <person name="Karger A."/>
            <person name="Cain J.W."/>
            <person name="Weber J.A."/>
            <person name="Santpere G."/>
            <person name="Kirschner M.W."/>
            <person name="Hoffmann A.A."/>
            <person name="Oakeshott J.G."/>
            <person name="Zhang G."/>
        </authorList>
    </citation>
    <scope>NUCLEOTIDE SEQUENCE</scope>
    <source>
        <strain evidence="2">BGI-SZ-2011g</strain>
    </source>
</reference>
<keyword evidence="3" id="KW-1185">Reference proteome</keyword>
<proteinExistence type="predicted"/>
<organism evidence="2 3">
    <name type="scientific">Drosophila rubida</name>
    <dbReference type="NCBI Taxonomy" id="30044"/>
    <lineage>
        <taxon>Eukaryota</taxon>
        <taxon>Metazoa</taxon>
        <taxon>Ecdysozoa</taxon>
        <taxon>Arthropoda</taxon>
        <taxon>Hexapoda</taxon>
        <taxon>Insecta</taxon>
        <taxon>Pterygota</taxon>
        <taxon>Neoptera</taxon>
        <taxon>Endopterygota</taxon>
        <taxon>Diptera</taxon>
        <taxon>Brachycera</taxon>
        <taxon>Muscomorpha</taxon>
        <taxon>Ephydroidea</taxon>
        <taxon>Drosophilidae</taxon>
        <taxon>Drosophila</taxon>
    </lineage>
</organism>
<dbReference type="AlphaFoldDB" id="A0AAD4JRN2"/>